<evidence type="ECO:0000256" key="1">
    <source>
        <dbReference type="SAM" id="SignalP"/>
    </source>
</evidence>
<dbReference type="SUPFAM" id="SSF53807">
    <property type="entry name" value="Helical backbone' metal receptor"/>
    <property type="match status" value="1"/>
</dbReference>
<dbReference type="RefSeq" id="WP_184748388.1">
    <property type="nucleotide sequence ID" value="NZ_JACHGJ010000010.1"/>
</dbReference>
<dbReference type="Gene3D" id="3.40.50.1980">
    <property type="entry name" value="Nitrogenase molybdenum iron protein domain"/>
    <property type="match status" value="1"/>
</dbReference>
<name>A0A841RIM1_9SPIO</name>
<keyword evidence="1" id="KW-0732">Signal</keyword>
<reference evidence="2 3" key="1">
    <citation type="submission" date="2020-08" db="EMBL/GenBank/DDBJ databases">
        <title>Genomic Encyclopedia of Type Strains, Phase IV (KMG-IV): sequencing the most valuable type-strain genomes for metagenomic binning, comparative biology and taxonomic classification.</title>
        <authorList>
            <person name="Goeker M."/>
        </authorList>
    </citation>
    <scope>NUCLEOTIDE SEQUENCE [LARGE SCALE GENOMIC DNA]</scope>
    <source>
        <strain evidence="2 3">DSM 2461</strain>
    </source>
</reference>
<keyword evidence="3" id="KW-1185">Reference proteome</keyword>
<sequence>MKKMISIVSIVVLAFAATAGLSAQSVPKVLATNAWTAAFVKMAGGNAELLAPADMVHPPEYELKVSDVVKIRDADFLVYAGYEALMKTVLESFKKPEDRMIQITTSYESGTLEASVLAIADKIGTRSVAEKNIAEYRKFITESQNRLKEKGIFGRDVLVNFHQKPFAQALGFNILGVFGPQPLNPRAIAELGRLEPELILDNIHNPMAAPLEEILNLDAVVLINFPGFPMEGGRETPSDLPSVAERNLEEILKYNL</sequence>
<organism evidence="2 3">
    <name type="scientific">Spirochaeta isovalerica</name>
    <dbReference type="NCBI Taxonomy" id="150"/>
    <lineage>
        <taxon>Bacteria</taxon>
        <taxon>Pseudomonadati</taxon>
        <taxon>Spirochaetota</taxon>
        <taxon>Spirochaetia</taxon>
        <taxon>Spirochaetales</taxon>
        <taxon>Spirochaetaceae</taxon>
        <taxon>Spirochaeta</taxon>
    </lineage>
</organism>
<dbReference type="Proteomes" id="UP000587760">
    <property type="component" value="Unassembled WGS sequence"/>
</dbReference>
<proteinExistence type="predicted"/>
<accession>A0A841RIM1</accession>
<evidence type="ECO:0000313" key="2">
    <source>
        <dbReference type="EMBL" id="MBB6482152.1"/>
    </source>
</evidence>
<comment type="caution">
    <text evidence="2">The sequence shown here is derived from an EMBL/GenBank/DDBJ whole genome shotgun (WGS) entry which is preliminary data.</text>
</comment>
<feature type="signal peptide" evidence="1">
    <location>
        <begin position="1"/>
        <end position="23"/>
    </location>
</feature>
<dbReference type="AlphaFoldDB" id="A0A841RIM1"/>
<gene>
    <name evidence="2" type="ORF">HNR50_003841</name>
</gene>
<protein>
    <recommendedName>
        <fullName evidence="4">ABC-type metal ion transport system, periplasmic component/surface adhesin</fullName>
    </recommendedName>
</protein>
<dbReference type="EMBL" id="JACHGJ010000010">
    <property type="protein sequence ID" value="MBB6482152.1"/>
    <property type="molecule type" value="Genomic_DNA"/>
</dbReference>
<evidence type="ECO:0000313" key="3">
    <source>
        <dbReference type="Proteomes" id="UP000587760"/>
    </source>
</evidence>
<evidence type="ECO:0008006" key="4">
    <source>
        <dbReference type="Google" id="ProtNLM"/>
    </source>
</evidence>
<feature type="chain" id="PRO_5032633210" description="ABC-type metal ion transport system, periplasmic component/surface adhesin" evidence="1">
    <location>
        <begin position="24"/>
        <end position="256"/>
    </location>
</feature>